<keyword evidence="14 18" id="KW-0472">Membrane</keyword>
<dbReference type="GO" id="GO:0006355">
    <property type="term" value="P:regulation of DNA-templated transcription"/>
    <property type="evidence" value="ECO:0007669"/>
    <property type="project" value="InterPro"/>
</dbReference>
<evidence type="ECO:0000256" key="7">
    <source>
        <dbReference type="ARBA" id="ARBA00022679"/>
    </source>
</evidence>
<dbReference type="Gene3D" id="6.10.340.10">
    <property type="match status" value="1"/>
</dbReference>
<dbReference type="PROSITE" id="PS50109">
    <property type="entry name" value="HIS_KIN"/>
    <property type="match status" value="1"/>
</dbReference>
<dbReference type="GO" id="GO:0005524">
    <property type="term" value="F:ATP binding"/>
    <property type="evidence" value="ECO:0007669"/>
    <property type="project" value="UniProtKB-KW"/>
</dbReference>
<dbReference type="GO" id="GO:0000155">
    <property type="term" value="F:phosphorelay sensor kinase activity"/>
    <property type="evidence" value="ECO:0007669"/>
    <property type="project" value="InterPro"/>
</dbReference>
<dbReference type="InterPro" id="IPR005467">
    <property type="entry name" value="His_kinase_dom"/>
</dbReference>
<dbReference type="Pfam" id="PF02743">
    <property type="entry name" value="dCache_1"/>
    <property type="match status" value="1"/>
</dbReference>
<feature type="domain" description="Histidine kinase" evidence="19">
    <location>
        <begin position="611"/>
        <end position="847"/>
    </location>
</feature>
<dbReference type="KEGG" id="rsin:B6N60_00531"/>
<evidence type="ECO:0000313" key="23">
    <source>
        <dbReference type="EMBL" id="QXE21853.1"/>
    </source>
</evidence>
<evidence type="ECO:0000256" key="4">
    <source>
        <dbReference type="ARBA" id="ARBA00012438"/>
    </source>
</evidence>
<sequence length="961" mass="109436">MDNQEILNINSPKNMRRLALRFVLIVPFVLQIAVAVSLTGYFSLRNSQKSINNLTSQLRREITNRVEQHLNGYLSTPHQVNQINLRAYNLGLLNLNNFEQTGHYFWQQMRSFNIGYNNFANIAGEFIGVERTDNDELLINEVSKKHTGSKLYVYTTNLQGDRTQRIAVKKYDPRTEAWYVDAVKAQRPIWSKIYQWEDKPEILSISASYPLYDQNKTLIGVIGIDLLLSQISNFLNSINTGNSGTIFIIERNGLLVASSNSEQPFTLVDQQAKRLSALKSNDLLIKKVTKSLVAKFGQLNNIHDPKEWELTLSDGTRQFALVTPWQDKFGLDWLIVVVIPESNFMGQIQTNTRTTILLCGLASMVAIWLGLKTSQWISWPIFRLNLASQKIAAGHFELITNPTIIGEVQELSSSFNQMSQELQQSRQRLEEYSRSLEQEVQQRTQRLQQEIQQRELAYQQIQQADYALRQSEARYRQIVETANEGIWIIDAANNTSFVNPKIAQMLGYTISEMTGMNVFAFMDEQVQEIHHLGQQQQGISQHHDVKLKRQDASLVWTMMSTTPIFDEDGKYIGTLAMVTDISDRKQAEIELQQAMTAAEAANRAKSAFLANMSHELRTPLTAILGFCDLLSLPQQAPEETQEYIDFIRTSGEHLLDLINGILDMSKIEAGHMTLRAQECDLHQLCKDLEVMFSLNANQKQIEFVVELSDYLPRYIYIDQLKLRQILINLISNAIKFTEIGIVALRIFAHFSPPDADKFTQSPDFYLSTVNAYLQFEIEDTGAGISPEMQQQIFEAFIQTRSGKTPLEGAGLGLTISRHLVELMGGEIQVTSQLHQGSKFSFEVPVHIAESDSSNFYQYHQIVHQSEHPRKPGTANRGTGFNLPLESLALSLPIEWLLALKQSTLEGDVEVIWSLIDQIQNQHPTLASQLTDLTNHFQYIQILDLTHELLLLSQNNHQQPEN</sequence>
<dbReference type="GO" id="GO:0009927">
    <property type="term" value="F:histidine phosphotransfer kinase activity"/>
    <property type="evidence" value="ECO:0007669"/>
    <property type="project" value="TreeGrafter"/>
</dbReference>
<evidence type="ECO:0000256" key="5">
    <source>
        <dbReference type="ARBA" id="ARBA00022475"/>
    </source>
</evidence>
<dbReference type="SUPFAM" id="SSF55785">
    <property type="entry name" value="PYP-like sensor domain (PAS domain)"/>
    <property type="match status" value="1"/>
</dbReference>
<dbReference type="InterPro" id="IPR003594">
    <property type="entry name" value="HATPase_dom"/>
</dbReference>
<proteinExistence type="inferred from homology"/>
<evidence type="ECO:0000259" key="22">
    <source>
        <dbReference type="PROSITE" id="PS50885"/>
    </source>
</evidence>
<name>A0A975Y376_9NOST</name>
<dbReference type="PRINTS" id="PR00344">
    <property type="entry name" value="BCTRLSENSOR"/>
</dbReference>
<evidence type="ECO:0000256" key="12">
    <source>
        <dbReference type="ARBA" id="ARBA00022989"/>
    </source>
</evidence>
<dbReference type="EC" id="2.7.13.3" evidence="4"/>
<evidence type="ECO:0000256" key="13">
    <source>
        <dbReference type="ARBA" id="ARBA00023012"/>
    </source>
</evidence>
<organism evidence="23 24">
    <name type="scientific">Richelia sinica FACHB-800</name>
    <dbReference type="NCBI Taxonomy" id="1357546"/>
    <lineage>
        <taxon>Bacteria</taxon>
        <taxon>Bacillati</taxon>
        <taxon>Cyanobacteriota</taxon>
        <taxon>Cyanophyceae</taxon>
        <taxon>Nostocales</taxon>
        <taxon>Nostocaceae</taxon>
        <taxon>Richelia</taxon>
    </lineage>
</organism>
<comment type="catalytic activity">
    <reaction evidence="1">
        <text>ATP + protein L-histidine = ADP + protein N-phospho-L-histidine.</text>
        <dbReference type="EC" id="2.7.13.3"/>
    </reaction>
</comment>
<dbReference type="CDD" id="cd16922">
    <property type="entry name" value="HATPase_EvgS-ArcB-TorS-like"/>
    <property type="match status" value="1"/>
</dbReference>
<dbReference type="InterPro" id="IPR003661">
    <property type="entry name" value="HisK_dim/P_dom"/>
</dbReference>
<dbReference type="SUPFAM" id="SSF47384">
    <property type="entry name" value="Homodimeric domain of signal transducing histidine kinase"/>
    <property type="match status" value="1"/>
</dbReference>
<keyword evidence="11" id="KW-0067">ATP-binding</keyword>
<dbReference type="Gene3D" id="1.10.287.130">
    <property type="match status" value="1"/>
</dbReference>
<dbReference type="PROSITE" id="PS50885">
    <property type="entry name" value="HAMP"/>
    <property type="match status" value="1"/>
</dbReference>
<evidence type="ECO:0000256" key="15">
    <source>
        <dbReference type="ARBA" id="ARBA00023306"/>
    </source>
</evidence>
<dbReference type="NCBIfam" id="TIGR00229">
    <property type="entry name" value="sensory_box"/>
    <property type="match status" value="1"/>
</dbReference>
<dbReference type="AlphaFoldDB" id="A0A975Y376"/>
<dbReference type="SMART" id="SM00387">
    <property type="entry name" value="HATPase_c"/>
    <property type="match status" value="1"/>
</dbReference>
<keyword evidence="17" id="KW-0175">Coiled coil</keyword>
<dbReference type="CDD" id="cd12913">
    <property type="entry name" value="PDC1_MCP_like"/>
    <property type="match status" value="1"/>
</dbReference>
<dbReference type="CDD" id="cd00082">
    <property type="entry name" value="HisKA"/>
    <property type="match status" value="1"/>
</dbReference>
<keyword evidence="15" id="KW-0131">Cell cycle</keyword>
<evidence type="ECO:0000256" key="8">
    <source>
        <dbReference type="ARBA" id="ARBA00022692"/>
    </source>
</evidence>
<evidence type="ECO:0000256" key="1">
    <source>
        <dbReference type="ARBA" id="ARBA00000085"/>
    </source>
</evidence>
<dbReference type="SMART" id="SM00304">
    <property type="entry name" value="HAMP"/>
    <property type="match status" value="1"/>
</dbReference>
<evidence type="ECO:0000256" key="18">
    <source>
        <dbReference type="SAM" id="Phobius"/>
    </source>
</evidence>
<dbReference type="FunFam" id="1.10.287.130:FF:000038">
    <property type="entry name" value="Sensory transduction histidine kinase"/>
    <property type="match status" value="1"/>
</dbReference>
<evidence type="ECO:0000259" key="20">
    <source>
        <dbReference type="PROSITE" id="PS50112"/>
    </source>
</evidence>
<keyword evidence="12 18" id="KW-1133">Transmembrane helix</keyword>
<comment type="similarity">
    <text evidence="3">In the N-terminal section; belongs to the phytochrome family.</text>
</comment>
<dbReference type="CDD" id="cd00130">
    <property type="entry name" value="PAS"/>
    <property type="match status" value="1"/>
</dbReference>
<evidence type="ECO:0000313" key="24">
    <source>
        <dbReference type="Proteomes" id="UP000683511"/>
    </source>
</evidence>
<dbReference type="Gene3D" id="3.30.565.10">
    <property type="entry name" value="Histidine kinase-like ATPase, C-terminal domain"/>
    <property type="match status" value="1"/>
</dbReference>
<dbReference type="SMART" id="SM00091">
    <property type="entry name" value="PAS"/>
    <property type="match status" value="1"/>
</dbReference>
<dbReference type="InterPro" id="IPR013767">
    <property type="entry name" value="PAS_fold"/>
</dbReference>
<dbReference type="RefSeq" id="WP_190601038.1">
    <property type="nucleotide sequence ID" value="NZ_CP021056.1"/>
</dbReference>
<keyword evidence="13" id="KW-0902">Two-component regulatory system</keyword>
<keyword evidence="7" id="KW-0808">Transferase</keyword>
<dbReference type="Pfam" id="PF02518">
    <property type="entry name" value="HATPase_c"/>
    <property type="match status" value="1"/>
</dbReference>
<evidence type="ECO:0000259" key="21">
    <source>
        <dbReference type="PROSITE" id="PS50113"/>
    </source>
</evidence>
<keyword evidence="10 23" id="KW-0418">Kinase</keyword>
<keyword evidence="9" id="KW-0547">Nucleotide-binding</keyword>
<dbReference type="Pfam" id="PF00989">
    <property type="entry name" value="PAS"/>
    <property type="match status" value="1"/>
</dbReference>
<dbReference type="PANTHER" id="PTHR43047">
    <property type="entry name" value="TWO-COMPONENT HISTIDINE PROTEIN KINASE"/>
    <property type="match status" value="1"/>
</dbReference>
<evidence type="ECO:0000256" key="14">
    <source>
        <dbReference type="ARBA" id="ARBA00023136"/>
    </source>
</evidence>
<dbReference type="PANTHER" id="PTHR43047:SF72">
    <property type="entry name" value="OSMOSENSING HISTIDINE PROTEIN KINASE SLN1"/>
    <property type="match status" value="1"/>
</dbReference>
<evidence type="ECO:0000259" key="19">
    <source>
        <dbReference type="PROSITE" id="PS50109"/>
    </source>
</evidence>
<dbReference type="GO" id="GO:0005886">
    <property type="term" value="C:plasma membrane"/>
    <property type="evidence" value="ECO:0007669"/>
    <property type="project" value="UniProtKB-SubCell"/>
</dbReference>
<evidence type="ECO:0000256" key="10">
    <source>
        <dbReference type="ARBA" id="ARBA00022777"/>
    </source>
</evidence>
<dbReference type="InterPro" id="IPR033479">
    <property type="entry name" value="dCache_1"/>
</dbReference>
<feature type="domain" description="PAC" evidence="21">
    <location>
        <begin position="541"/>
        <end position="593"/>
    </location>
</feature>
<evidence type="ECO:0000256" key="11">
    <source>
        <dbReference type="ARBA" id="ARBA00022840"/>
    </source>
</evidence>
<dbReference type="InterPro" id="IPR036097">
    <property type="entry name" value="HisK_dim/P_sf"/>
</dbReference>
<dbReference type="PROSITE" id="PS50112">
    <property type="entry name" value="PAS"/>
    <property type="match status" value="1"/>
</dbReference>
<keyword evidence="5" id="KW-1003">Cell membrane</keyword>
<gene>
    <name evidence="23" type="ORF">B6N60_00531</name>
</gene>
<dbReference type="Proteomes" id="UP000683511">
    <property type="component" value="Chromosome"/>
</dbReference>
<keyword evidence="8 18" id="KW-0812">Transmembrane</keyword>
<keyword evidence="24" id="KW-1185">Reference proteome</keyword>
<evidence type="ECO:0000256" key="17">
    <source>
        <dbReference type="SAM" id="Coils"/>
    </source>
</evidence>
<dbReference type="PROSITE" id="PS50113">
    <property type="entry name" value="PAC"/>
    <property type="match status" value="1"/>
</dbReference>
<dbReference type="Gene3D" id="3.30.450.20">
    <property type="entry name" value="PAS domain"/>
    <property type="match status" value="2"/>
</dbReference>
<dbReference type="InterPro" id="IPR000700">
    <property type="entry name" value="PAS-assoc_C"/>
</dbReference>
<evidence type="ECO:0000256" key="6">
    <source>
        <dbReference type="ARBA" id="ARBA00022553"/>
    </source>
</evidence>
<dbReference type="InterPro" id="IPR004358">
    <property type="entry name" value="Sig_transdc_His_kin-like_C"/>
</dbReference>
<comment type="subcellular location">
    <subcellularLocation>
        <location evidence="2">Cell membrane</location>
        <topology evidence="2">Multi-pass membrane protein</topology>
    </subcellularLocation>
</comment>
<dbReference type="SUPFAM" id="SSF55874">
    <property type="entry name" value="ATPase domain of HSP90 chaperone/DNA topoisomerase II/histidine kinase"/>
    <property type="match status" value="1"/>
</dbReference>
<dbReference type="EMBL" id="CP021056">
    <property type="protein sequence ID" value="QXE21853.1"/>
    <property type="molecule type" value="Genomic_DNA"/>
</dbReference>
<feature type="domain" description="HAMP" evidence="22">
    <location>
        <begin position="375"/>
        <end position="427"/>
    </location>
</feature>
<feature type="coiled-coil region" evidence="17">
    <location>
        <begin position="408"/>
        <end position="464"/>
    </location>
</feature>
<dbReference type="InterPro" id="IPR035965">
    <property type="entry name" value="PAS-like_dom_sf"/>
</dbReference>
<evidence type="ECO:0000256" key="3">
    <source>
        <dbReference type="ARBA" id="ARBA00006402"/>
    </source>
</evidence>
<dbReference type="Pfam" id="PF00512">
    <property type="entry name" value="HisKA"/>
    <property type="match status" value="1"/>
</dbReference>
<dbReference type="InterPro" id="IPR003660">
    <property type="entry name" value="HAMP_dom"/>
</dbReference>
<evidence type="ECO:0000256" key="2">
    <source>
        <dbReference type="ARBA" id="ARBA00004651"/>
    </source>
</evidence>
<dbReference type="SMART" id="SM00086">
    <property type="entry name" value="PAC"/>
    <property type="match status" value="1"/>
</dbReference>
<dbReference type="SMART" id="SM00388">
    <property type="entry name" value="HisKA"/>
    <property type="match status" value="1"/>
</dbReference>
<protein>
    <recommendedName>
        <fullName evidence="16">Circadian input-output histidine kinase CikA</fullName>
        <ecNumber evidence="4">2.7.13.3</ecNumber>
    </recommendedName>
</protein>
<evidence type="ECO:0000256" key="16">
    <source>
        <dbReference type="ARBA" id="ARBA00074306"/>
    </source>
</evidence>
<dbReference type="InterPro" id="IPR000014">
    <property type="entry name" value="PAS"/>
</dbReference>
<dbReference type="CDD" id="cd06225">
    <property type="entry name" value="HAMP"/>
    <property type="match status" value="1"/>
</dbReference>
<feature type="transmembrane region" description="Helical" evidence="18">
    <location>
        <begin position="20"/>
        <end position="44"/>
    </location>
</feature>
<dbReference type="InterPro" id="IPR036890">
    <property type="entry name" value="HATPase_C_sf"/>
</dbReference>
<keyword evidence="6" id="KW-0597">Phosphoprotein</keyword>
<accession>A0A975Y376</accession>
<reference evidence="23" key="1">
    <citation type="submission" date="2017-04" db="EMBL/GenBank/DDBJ databases">
        <title>Genome deletions in a multicellular cyanobacterial endosymbiont for morphological adaptation in marine diatoms.</title>
        <authorList>
            <person name="Wang Y."/>
            <person name="Gao H."/>
            <person name="Li R."/>
            <person name="Xu X."/>
        </authorList>
    </citation>
    <scope>NUCLEOTIDE SEQUENCE</scope>
    <source>
        <strain evidence="23">FACHB 800</strain>
    </source>
</reference>
<dbReference type="InterPro" id="IPR001610">
    <property type="entry name" value="PAC"/>
</dbReference>
<dbReference type="FunFam" id="3.30.565.10:FF:000010">
    <property type="entry name" value="Sensor histidine kinase RcsC"/>
    <property type="match status" value="1"/>
</dbReference>
<evidence type="ECO:0000256" key="9">
    <source>
        <dbReference type="ARBA" id="ARBA00022741"/>
    </source>
</evidence>
<feature type="domain" description="PAS" evidence="20">
    <location>
        <begin position="471"/>
        <end position="525"/>
    </location>
</feature>